<dbReference type="PIRSF" id="PIRSF500217">
    <property type="entry name" value="AlgI"/>
    <property type="match status" value="1"/>
</dbReference>
<evidence type="ECO:0000256" key="6">
    <source>
        <dbReference type="ARBA" id="ARBA00023136"/>
    </source>
</evidence>
<keyword evidence="7 9" id="KW-0808">Transferase</keyword>
<comment type="similarity">
    <text evidence="2 7">Belongs to the membrane-bound acyltransferase family.</text>
</comment>
<dbReference type="GO" id="GO:0005886">
    <property type="term" value="C:plasma membrane"/>
    <property type="evidence" value="ECO:0007669"/>
    <property type="project" value="UniProtKB-SubCell"/>
</dbReference>
<proteinExistence type="inferred from homology"/>
<dbReference type="InterPro" id="IPR051085">
    <property type="entry name" value="MB_O-acyltransferase"/>
</dbReference>
<feature type="transmembrane region" description="Helical" evidence="8">
    <location>
        <begin position="37"/>
        <end position="64"/>
    </location>
</feature>
<evidence type="ECO:0000256" key="5">
    <source>
        <dbReference type="ARBA" id="ARBA00022989"/>
    </source>
</evidence>
<dbReference type="PANTHER" id="PTHR13285:SF18">
    <property type="entry name" value="PROTEIN-CYSTEINE N-PALMITOYLTRANSFERASE RASP"/>
    <property type="match status" value="1"/>
</dbReference>
<dbReference type="GO" id="GO:0042121">
    <property type="term" value="P:alginic acid biosynthetic process"/>
    <property type="evidence" value="ECO:0007669"/>
    <property type="project" value="InterPro"/>
</dbReference>
<dbReference type="InterPro" id="IPR024194">
    <property type="entry name" value="Ac/AlaTfrase_AlgI/DltB"/>
</dbReference>
<protein>
    <submittedName>
        <fullName evidence="9">Peptidoglycan O-acetyltransferase</fullName>
        <ecNumber evidence="9">2.3.1.-</ecNumber>
    </submittedName>
</protein>
<keyword evidence="6 7" id="KW-0472">Membrane</keyword>
<organism evidence="9 10">
    <name type="scientific">Eisenbergiella tayi</name>
    <dbReference type="NCBI Taxonomy" id="1432052"/>
    <lineage>
        <taxon>Bacteria</taxon>
        <taxon>Bacillati</taxon>
        <taxon>Bacillota</taxon>
        <taxon>Clostridia</taxon>
        <taxon>Lachnospirales</taxon>
        <taxon>Lachnospiraceae</taxon>
        <taxon>Eisenbergiella</taxon>
    </lineage>
</organism>
<dbReference type="PIRSF" id="PIRSF016636">
    <property type="entry name" value="AlgI_DltB"/>
    <property type="match status" value="1"/>
</dbReference>
<evidence type="ECO:0000256" key="2">
    <source>
        <dbReference type="ARBA" id="ARBA00010323"/>
    </source>
</evidence>
<feature type="transmembrane region" description="Helical" evidence="8">
    <location>
        <begin position="361"/>
        <end position="378"/>
    </location>
</feature>
<name>A0A1E3AA55_9FIRM</name>
<evidence type="ECO:0000313" key="10">
    <source>
        <dbReference type="Proteomes" id="UP000094067"/>
    </source>
</evidence>
<evidence type="ECO:0000256" key="1">
    <source>
        <dbReference type="ARBA" id="ARBA00004651"/>
    </source>
</evidence>
<dbReference type="InterPro" id="IPR028362">
    <property type="entry name" value="AlgI"/>
</dbReference>
<feature type="transmembrane region" description="Helical" evidence="8">
    <location>
        <begin position="76"/>
        <end position="95"/>
    </location>
</feature>
<evidence type="ECO:0000313" key="9">
    <source>
        <dbReference type="EMBL" id="ODM05633.1"/>
    </source>
</evidence>
<dbReference type="GO" id="GO:0016746">
    <property type="term" value="F:acyltransferase activity"/>
    <property type="evidence" value="ECO:0007669"/>
    <property type="project" value="UniProtKB-KW"/>
</dbReference>
<sequence>MVQNNMFFLLFFAGVILIIDYMLPNKKRVPFLSIVSFLFYFICDKTMLLLLFGIILVSFMLGLFIEKSKSKRLQKIYFTMGIIACVCIWCIFKYFDFFILNFINLIGVVKAENVKQPISLLLPLGISYYILKVISYLTDILKKKIKAEENFFNYALYVSFFPQIICGPIERPQVMLEQFRQGLIYKKEVFFMGCAKITEGVFKKTVIANRLSGYVNIIFDTPDAYPSLALWMAGFFFTIQLYCDFSGYSDIAIGICDMFGVQCSPNFMNPLLSKSIKEFWRRWHISLSTWLRDYIYIPLGGNKKGKWRHGINTLTTFIVSGIWHGTGLTYIIWGLYNGILNLISSGIGRKEKNIQYNKKNFFKTSINFILVMFGFVFFRSADFHLACRFFMKMFCSFELNMNAIVNSILPFTMDYNCASYFLTVIFMIIILYVREYRVYYGYTKEYEKKLWPAVFLILTLFLGFFGEDSFLYANF</sequence>
<keyword evidence="3 7" id="KW-1003">Cell membrane</keyword>
<evidence type="ECO:0000256" key="8">
    <source>
        <dbReference type="SAM" id="Phobius"/>
    </source>
</evidence>
<dbReference type="EC" id="2.3.1.-" evidence="9"/>
<dbReference type="Pfam" id="PF03062">
    <property type="entry name" value="MBOAT"/>
    <property type="match status" value="1"/>
</dbReference>
<keyword evidence="5 8" id="KW-1133">Transmembrane helix</keyword>
<dbReference type="PANTHER" id="PTHR13285">
    <property type="entry name" value="ACYLTRANSFERASE"/>
    <property type="match status" value="1"/>
</dbReference>
<gene>
    <name evidence="9" type="primary">patA_5</name>
    <name evidence="9" type="ORF">BEI61_01522</name>
</gene>
<dbReference type="InterPro" id="IPR004299">
    <property type="entry name" value="MBOAT_fam"/>
</dbReference>
<keyword evidence="7 9" id="KW-0012">Acyltransferase</keyword>
<evidence type="ECO:0000256" key="4">
    <source>
        <dbReference type="ARBA" id="ARBA00022692"/>
    </source>
</evidence>
<evidence type="ECO:0000256" key="3">
    <source>
        <dbReference type="ARBA" id="ARBA00022475"/>
    </source>
</evidence>
<dbReference type="EMBL" id="MCGH01000002">
    <property type="protein sequence ID" value="ODM05633.1"/>
    <property type="molecule type" value="Genomic_DNA"/>
</dbReference>
<comment type="caution">
    <text evidence="9">The sequence shown here is derived from an EMBL/GenBank/DDBJ whole genome shotgun (WGS) entry which is preliminary data.</text>
</comment>
<dbReference type="PATRIC" id="fig|1432052.4.peg.1705"/>
<keyword evidence="4 8" id="KW-0812">Transmembrane</keyword>
<feature type="transmembrane region" description="Helical" evidence="8">
    <location>
        <begin position="453"/>
        <end position="473"/>
    </location>
</feature>
<dbReference type="Proteomes" id="UP000094067">
    <property type="component" value="Unassembled WGS sequence"/>
</dbReference>
<feature type="transmembrane region" description="Helical" evidence="8">
    <location>
        <begin position="415"/>
        <end position="433"/>
    </location>
</feature>
<feature type="transmembrane region" description="Helical" evidence="8">
    <location>
        <begin position="313"/>
        <end position="336"/>
    </location>
</feature>
<feature type="transmembrane region" description="Helical" evidence="8">
    <location>
        <begin position="118"/>
        <end position="137"/>
    </location>
</feature>
<reference evidence="9 10" key="1">
    <citation type="submission" date="2016-07" db="EMBL/GenBank/DDBJ databases">
        <title>Characterization of isolates of Eisenbergiella tayi derived from blood cultures, using whole genome sequencing.</title>
        <authorList>
            <person name="Burdz T."/>
            <person name="Wiebe D."/>
            <person name="Huynh C."/>
            <person name="Bernard K."/>
        </authorList>
    </citation>
    <scope>NUCLEOTIDE SEQUENCE [LARGE SCALE GENOMIC DNA]</scope>
    <source>
        <strain evidence="9 10">NML 110608</strain>
    </source>
</reference>
<accession>A0A1E3AA55</accession>
<feature type="transmembrane region" description="Helical" evidence="8">
    <location>
        <begin position="7"/>
        <end position="25"/>
    </location>
</feature>
<comment type="subcellular location">
    <subcellularLocation>
        <location evidence="1">Cell membrane</location>
        <topology evidence="1">Multi-pass membrane protein</topology>
    </subcellularLocation>
</comment>
<evidence type="ECO:0000256" key="7">
    <source>
        <dbReference type="PIRNR" id="PIRNR016636"/>
    </source>
</evidence>
<dbReference type="AlphaFoldDB" id="A0A1E3AA55"/>